<organism evidence="1">
    <name type="scientific">Klebsiella phage vB_Kpn16-P1</name>
    <dbReference type="NCBI Taxonomy" id="3230845"/>
    <lineage>
        <taxon>Viruses</taxon>
    </lineage>
</organism>
<proteinExistence type="predicted"/>
<dbReference type="EMBL" id="PP848841">
    <property type="protein sequence ID" value="XCG96077.1"/>
    <property type="molecule type" value="Genomic_DNA"/>
</dbReference>
<protein>
    <submittedName>
        <fullName evidence="1">Uncharacterized protein</fullName>
    </submittedName>
</protein>
<evidence type="ECO:0000313" key="1">
    <source>
        <dbReference type="EMBL" id="XCG96077.1"/>
    </source>
</evidence>
<gene>
    <name evidence="1" type="ORF">vBKpn16P1_5</name>
</gene>
<reference evidence="1" key="1">
    <citation type="submission" date="2024-05" db="EMBL/GenBank/DDBJ databases">
        <authorList>
            <person name="Ferriol-Gonzalez C."/>
            <person name="Concha-Eloko R."/>
            <person name="Bernabeu-Gimeno M."/>
            <person name="Fernandez-Cuenca F."/>
            <person name="Canada-Garcia J.E."/>
            <person name="Garcia-Cobos S."/>
            <person name="Sanjuan R."/>
            <person name="Domingo-Calap P."/>
        </authorList>
    </citation>
    <scope>NUCLEOTIDE SEQUENCE</scope>
</reference>
<sequence>MVKYGLTQQDMQEYRSAFKTACECTAGIPEAKADWFGYYMAQMAQTYHTRKVMHNGTRSNNAPGIFAHPYGVRKRLSQGSQGTQSIIQLHEVGRVASLYCTAT</sequence>
<accession>A0AAU8ECA4</accession>
<name>A0AAU8ECA4_9VIRU</name>